<reference evidence="11" key="1">
    <citation type="submission" date="2023-07" db="EMBL/GenBank/DDBJ databases">
        <title>Functional and genomic diversity of the sorghum phyllosphere microbiome.</title>
        <authorList>
            <person name="Shade A."/>
        </authorList>
    </citation>
    <scope>NUCLEOTIDE SEQUENCE [LARGE SCALE GENOMIC DNA]</scope>
    <source>
        <strain evidence="11">SORGH_AS_0422</strain>
    </source>
</reference>
<dbReference type="Gene3D" id="3.40.50.2300">
    <property type="match status" value="1"/>
</dbReference>
<dbReference type="InterPro" id="IPR039420">
    <property type="entry name" value="WalR-like"/>
</dbReference>
<dbReference type="EMBL" id="JAVLVU010000001">
    <property type="protein sequence ID" value="MDT3401471.1"/>
    <property type="molecule type" value="Genomic_DNA"/>
</dbReference>
<evidence type="ECO:0000256" key="4">
    <source>
        <dbReference type="ARBA" id="ARBA00023125"/>
    </source>
</evidence>
<dbReference type="SMART" id="SM00448">
    <property type="entry name" value="REC"/>
    <property type="match status" value="1"/>
</dbReference>
<evidence type="ECO:0000313" key="10">
    <source>
        <dbReference type="EMBL" id="MDT3401471.1"/>
    </source>
</evidence>
<feature type="domain" description="Cyclic nucleotide-binding" evidence="7">
    <location>
        <begin position="148"/>
        <end position="261"/>
    </location>
</feature>
<keyword evidence="5" id="KW-0804">Transcription</keyword>
<dbReference type="InterPro" id="IPR000595">
    <property type="entry name" value="cNMP-bd_dom"/>
</dbReference>
<accession>A0ABU3GPL8</accession>
<keyword evidence="4" id="KW-0238">DNA-binding</keyword>
<dbReference type="PROSITE" id="PS50042">
    <property type="entry name" value="CNMP_BINDING_3"/>
    <property type="match status" value="1"/>
</dbReference>
<sequence length="349" mass="39116">MKTILIIEDNNDIRESTAEILELSGFKVLQAAHGKIGVDVAIQQIPDLILCDIMMPELDGYGVLYMLSKNPATYAIPFIFLTAKAERVDFRKGMEMGADDYLTKPFDDVELLNAIESRLSKQQKQESYYSKTLSGLEKLAANAGKGIEELKALINSRKVRQIKKKQVLFYDGDDPQGLYIVLAGNVKTFKLAEDGRELTTGLYKTDDFLGINALLLNEPFTETAEAIEDSAVCMLGKDAILDILNRYPDVNQKFFKILANDIREKENQLMELAYHSVRKRMAQTLLRLSKQSATPANFKISRDELASLAGIATETVSRTLTDFKDEGLIEKKGSNIEIIDITRLGKMKN</sequence>
<dbReference type="SUPFAM" id="SSF46785">
    <property type="entry name" value="Winged helix' DNA-binding domain"/>
    <property type="match status" value="1"/>
</dbReference>
<dbReference type="SUPFAM" id="SSF52172">
    <property type="entry name" value="CheY-like"/>
    <property type="match status" value="1"/>
</dbReference>
<dbReference type="SMART" id="SM00419">
    <property type="entry name" value="HTH_CRP"/>
    <property type="match status" value="1"/>
</dbReference>
<dbReference type="InterPro" id="IPR014710">
    <property type="entry name" value="RmlC-like_jellyroll"/>
</dbReference>
<keyword evidence="1 6" id="KW-0597">Phosphoprotein</keyword>
<dbReference type="CDD" id="cd00092">
    <property type="entry name" value="HTH_CRP"/>
    <property type="match status" value="1"/>
</dbReference>
<feature type="domain" description="Response regulatory" evidence="8">
    <location>
        <begin position="3"/>
        <end position="119"/>
    </location>
</feature>
<dbReference type="PRINTS" id="PR00034">
    <property type="entry name" value="HTHCRP"/>
</dbReference>
<evidence type="ECO:0000259" key="7">
    <source>
        <dbReference type="PROSITE" id="PS50042"/>
    </source>
</evidence>
<organism evidence="10 11">
    <name type="scientific">Mucilaginibacter terrae</name>
    <dbReference type="NCBI Taxonomy" id="1955052"/>
    <lineage>
        <taxon>Bacteria</taxon>
        <taxon>Pseudomonadati</taxon>
        <taxon>Bacteroidota</taxon>
        <taxon>Sphingobacteriia</taxon>
        <taxon>Sphingobacteriales</taxon>
        <taxon>Sphingobacteriaceae</taxon>
        <taxon>Mucilaginibacter</taxon>
    </lineage>
</organism>
<dbReference type="CDD" id="cd17574">
    <property type="entry name" value="REC_OmpR"/>
    <property type="match status" value="1"/>
</dbReference>
<dbReference type="PROSITE" id="PS51063">
    <property type="entry name" value="HTH_CRP_2"/>
    <property type="match status" value="1"/>
</dbReference>
<keyword evidence="3" id="KW-0805">Transcription regulation</keyword>
<name>A0ABU3GPL8_9SPHI</name>
<dbReference type="Pfam" id="PF00027">
    <property type="entry name" value="cNMP_binding"/>
    <property type="match status" value="1"/>
</dbReference>
<dbReference type="PANTHER" id="PTHR48111:SF4">
    <property type="entry name" value="DNA-BINDING DUAL TRANSCRIPTIONAL REGULATOR OMPR"/>
    <property type="match status" value="1"/>
</dbReference>
<evidence type="ECO:0000259" key="8">
    <source>
        <dbReference type="PROSITE" id="PS50110"/>
    </source>
</evidence>
<dbReference type="SMART" id="SM00100">
    <property type="entry name" value="cNMP"/>
    <property type="match status" value="1"/>
</dbReference>
<dbReference type="Pfam" id="PF13545">
    <property type="entry name" value="HTH_Crp_2"/>
    <property type="match status" value="1"/>
</dbReference>
<keyword evidence="2" id="KW-0902">Two-component regulatory system</keyword>
<comment type="caution">
    <text evidence="10">The sequence shown here is derived from an EMBL/GenBank/DDBJ whole genome shotgun (WGS) entry which is preliminary data.</text>
</comment>
<keyword evidence="11" id="KW-1185">Reference proteome</keyword>
<dbReference type="InterPro" id="IPR011006">
    <property type="entry name" value="CheY-like_superfamily"/>
</dbReference>
<evidence type="ECO:0000313" key="11">
    <source>
        <dbReference type="Proteomes" id="UP001258315"/>
    </source>
</evidence>
<dbReference type="SUPFAM" id="SSF51206">
    <property type="entry name" value="cAMP-binding domain-like"/>
    <property type="match status" value="1"/>
</dbReference>
<dbReference type="Gene3D" id="2.60.120.10">
    <property type="entry name" value="Jelly Rolls"/>
    <property type="match status" value="1"/>
</dbReference>
<evidence type="ECO:0000256" key="6">
    <source>
        <dbReference type="PROSITE-ProRule" id="PRU00169"/>
    </source>
</evidence>
<dbReference type="InterPro" id="IPR018490">
    <property type="entry name" value="cNMP-bd_dom_sf"/>
</dbReference>
<protein>
    <submittedName>
        <fullName evidence="10">CRP-like cAMP-binding protein/CheY-like chemotaxis protein</fullName>
    </submittedName>
</protein>
<evidence type="ECO:0000256" key="3">
    <source>
        <dbReference type="ARBA" id="ARBA00023015"/>
    </source>
</evidence>
<evidence type="ECO:0000259" key="9">
    <source>
        <dbReference type="PROSITE" id="PS51063"/>
    </source>
</evidence>
<evidence type="ECO:0000256" key="1">
    <source>
        <dbReference type="ARBA" id="ARBA00022553"/>
    </source>
</evidence>
<gene>
    <name evidence="10" type="ORF">QE417_000543</name>
</gene>
<dbReference type="Pfam" id="PF00072">
    <property type="entry name" value="Response_reg"/>
    <property type="match status" value="1"/>
</dbReference>
<feature type="domain" description="HTH crp-type" evidence="9">
    <location>
        <begin position="275"/>
        <end position="342"/>
    </location>
</feature>
<feature type="modified residue" description="4-aspartylphosphate" evidence="6">
    <location>
        <position position="52"/>
    </location>
</feature>
<dbReference type="RefSeq" id="WP_311947350.1">
    <property type="nucleotide sequence ID" value="NZ_JAVLVU010000001.1"/>
</dbReference>
<dbReference type="InterPro" id="IPR036388">
    <property type="entry name" value="WH-like_DNA-bd_sf"/>
</dbReference>
<dbReference type="PANTHER" id="PTHR48111">
    <property type="entry name" value="REGULATOR OF RPOS"/>
    <property type="match status" value="1"/>
</dbReference>
<evidence type="ECO:0000256" key="5">
    <source>
        <dbReference type="ARBA" id="ARBA00023163"/>
    </source>
</evidence>
<dbReference type="Gene3D" id="1.10.10.10">
    <property type="entry name" value="Winged helix-like DNA-binding domain superfamily/Winged helix DNA-binding domain"/>
    <property type="match status" value="1"/>
</dbReference>
<dbReference type="InterPro" id="IPR012318">
    <property type="entry name" value="HTH_CRP"/>
</dbReference>
<dbReference type="PROSITE" id="PS50110">
    <property type="entry name" value="RESPONSE_REGULATORY"/>
    <property type="match status" value="1"/>
</dbReference>
<dbReference type="InterPro" id="IPR036390">
    <property type="entry name" value="WH_DNA-bd_sf"/>
</dbReference>
<dbReference type="InterPro" id="IPR001789">
    <property type="entry name" value="Sig_transdc_resp-reg_receiver"/>
</dbReference>
<dbReference type="Proteomes" id="UP001258315">
    <property type="component" value="Unassembled WGS sequence"/>
</dbReference>
<proteinExistence type="predicted"/>
<dbReference type="CDD" id="cd00038">
    <property type="entry name" value="CAP_ED"/>
    <property type="match status" value="1"/>
</dbReference>
<evidence type="ECO:0000256" key="2">
    <source>
        <dbReference type="ARBA" id="ARBA00023012"/>
    </source>
</evidence>